<comment type="caution">
    <text evidence="1">The sequence shown here is derived from an EMBL/GenBank/DDBJ whole genome shotgun (WGS) entry which is preliminary data.</text>
</comment>
<organism evidence="1 2">
    <name type="scientific">Catharanthus roseus</name>
    <name type="common">Madagascar periwinkle</name>
    <name type="synonym">Vinca rosea</name>
    <dbReference type="NCBI Taxonomy" id="4058"/>
    <lineage>
        <taxon>Eukaryota</taxon>
        <taxon>Viridiplantae</taxon>
        <taxon>Streptophyta</taxon>
        <taxon>Embryophyta</taxon>
        <taxon>Tracheophyta</taxon>
        <taxon>Spermatophyta</taxon>
        <taxon>Magnoliopsida</taxon>
        <taxon>eudicotyledons</taxon>
        <taxon>Gunneridae</taxon>
        <taxon>Pentapetalae</taxon>
        <taxon>asterids</taxon>
        <taxon>lamiids</taxon>
        <taxon>Gentianales</taxon>
        <taxon>Apocynaceae</taxon>
        <taxon>Rauvolfioideae</taxon>
        <taxon>Vinceae</taxon>
        <taxon>Catharanthinae</taxon>
        <taxon>Catharanthus</taxon>
    </lineage>
</organism>
<reference evidence="2" key="1">
    <citation type="journal article" date="2023" name="Nat. Plants">
        <title>Single-cell RNA sequencing provides a high-resolution roadmap for understanding the multicellular compartmentation of specialized metabolism.</title>
        <authorList>
            <person name="Sun S."/>
            <person name="Shen X."/>
            <person name="Li Y."/>
            <person name="Li Y."/>
            <person name="Wang S."/>
            <person name="Li R."/>
            <person name="Zhang H."/>
            <person name="Shen G."/>
            <person name="Guo B."/>
            <person name="Wei J."/>
            <person name="Xu J."/>
            <person name="St-Pierre B."/>
            <person name="Chen S."/>
            <person name="Sun C."/>
        </authorList>
    </citation>
    <scope>NUCLEOTIDE SEQUENCE [LARGE SCALE GENOMIC DNA]</scope>
</reference>
<name>A0ACC0B7U4_CATRO</name>
<proteinExistence type="predicted"/>
<keyword evidence="2" id="KW-1185">Reference proteome</keyword>
<protein>
    <submittedName>
        <fullName evidence="1">Uncharacterized protein</fullName>
    </submittedName>
</protein>
<gene>
    <name evidence="1" type="ORF">M9H77_18574</name>
</gene>
<evidence type="ECO:0000313" key="1">
    <source>
        <dbReference type="EMBL" id="KAI5668721.1"/>
    </source>
</evidence>
<sequence length="99" mass="11508">MRPSLWHFHSQFLNTRRRSSRVSFDLIFSYFLKSLVTKQDQKYGLRIAGQARQSLSPFPENGSNNSSIASISMNTRELIDVQVRDQLPKRCSCFFCSRS</sequence>
<dbReference type="EMBL" id="CM044704">
    <property type="protein sequence ID" value="KAI5668721.1"/>
    <property type="molecule type" value="Genomic_DNA"/>
</dbReference>
<accession>A0ACC0B7U4</accession>
<evidence type="ECO:0000313" key="2">
    <source>
        <dbReference type="Proteomes" id="UP001060085"/>
    </source>
</evidence>
<dbReference type="Proteomes" id="UP001060085">
    <property type="component" value="Linkage Group LG04"/>
</dbReference>